<feature type="region of interest" description="Disordered" evidence="1">
    <location>
        <begin position="1"/>
        <end position="25"/>
    </location>
</feature>
<sequence length="159" mass="17838">MSKKPKQAGKVANPELPDEDGKLSTEARRDLERLVEGELAVEDLTANRAAFLKAWLKDDLHRAEDYFDELEYELRVLEERTGDWLLNAADPTKTAWPALMRCIRRGEPWALAGETVTRGEELQCLGCGYRALPETGAQITPCHRCGYGCFRQISGGLTE</sequence>
<proteinExistence type="predicted"/>
<evidence type="ECO:0000256" key="1">
    <source>
        <dbReference type="SAM" id="MobiDB-lite"/>
    </source>
</evidence>
<evidence type="ECO:0000313" key="3">
    <source>
        <dbReference type="Proteomes" id="UP001597264"/>
    </source>
</evidence>
<accession>A0ABW3UFX6</accession>
<dbReference type="InterPro" id="IPR009912">
    <property type="entry name" value="DUF1451"/>
</dbReference>
<protein>
    <submittedName>
        <fullName evidence="2">Zinc ribbon-containing protein</fullName>
    </submittedName>
</protein>
<reference evidence="3" key="1">
    <citation type="journal article" date="2019" name="Int. J. Syst. Evol. Microbiol.">
        <title>The Global Catalogue of Microorganisms (GCM) 10K type strain sequencing project: providing services to taxonomists for standard genome sequencing and annotation.</title>
        <authorList>
            <consortium name="The Broad Institute Genomics Platform"/>
            <consortium name="The Broad Institute Genome Sequencing Center for Infectious Disease"/>
            <person name="Wu L."/>
            <person name="Ma J."/>
        </authorList>
    </citation>
    <scope>NUCLEOTIDE SEQUENCE [LARGE SCALE GENOMIC DNA]</scope>
    <source>
        <strain evidence="3">CCUG 54356</strain>
    </source>
</reference>
<comment type="caution">
    <text evidence="2">The sequence shown here is derived from an EMBL/GenBank/DDBJ whole genome shotgun (WGS) entry which is preliminary data.</text>
</comment>
<organism evidence="2 3">
    <name type="scientific">Microbulbifer celer</name>
    <dbReference type="NCBI Taxonomy" id="435905"/>
    <lineage>
        <taxon>Bacteria</taxon>
        <taxon>Pseudomonadati</taxon>
        <taxon>Pseudomonadota</taxon>
        <taxon>Gammaproteobacteria</taxon>
        <taxon>Cellvibrionales</taxon>
        <taxon>Microbulbiferaceae</taxon>
        <taxon>Microbulbifer</taxon>
    </lineage>
</organism>
<dbReference type="Proteomes" id="UP001597264">
    <property type="component" value="Unassembled WGS sequence"/>
</dbReference>
<name>A0ABW3UFX6_9GAMM</name>
<dbReference type="EMBL" id="JBHTLR010000034">
    <property type="protein sequence ID" value="MFD1218374.1"/>
    <property type="molecule type" value="Genomic_DNA"/>
</dbReference>
<evidence type="ECO:0000313" key="2">
    <source>
        <dbReference type="EMBL" id="MFD1218374.1"/>
    </source>
</evidence>
<dbReference type="Pfam" id="PF07295">
    <property type="entry name" value="DUF1451"/>
    <property type="match status" value="1"/>
</dbReference>
<gene>
    <name evidence="2" type="ORF">ACFQ2X_17370</name>
</gene>
<keyword evidence="3" id="KW-1185">Reference proteome</keyword>
<dbReference type="RefSeq" id="WP_230435110.1">
    <property type="nucleotide sequence ID" value="NZ_CP087715.1"/>
</dbReference>